<name>A0AAN0MGF9_9RHOB</name>
<feature type="transmembrane region" description="Helical" evidence="1">
    <location>
        <begin position="31"/>
        <end position="48"/>
    </location>
</feature>
<dbReference type="SUPFAM" id="SSF52343">
    <property type="entry name" value="Ferredoxin reductase-like, C-terminal NADP-linked domain"/>
    <property type="match status" value="1"/>
</dbReference>
<dbReference type="InterPro" id="IPR039261">
    <property type="entry name" value="FNR_nucleotide-bd"/>
</dbReference>
<organism evidence="2 3">
    <name type="scientific">Yoonia rhodophyticola</name>
    <dbReference type="NCBI Taxonomy" id="3137370"/>
    <lineage>
        <taxon>Bacteria</taxon>
        <taxon>Pseudomonadati</taxon>
        <taxon>Pseudomonadota</taxon>
        <taxon>Alphaproteobacteria</taxon>
        <taxon>Rhodobacterales</taxon>
        <taxon>Paracoccaceae</taxon>
        <taxon>Yoonia</taxon>
    </lineage>
</organism>
<dbReference type="KEGG" id="yrh:AABB31_22735"/>
<feature type="transmembrane region" description="Helical" evidence="1">
    <location>
        <begin position="54"/>
        <end position="77"/>
    </location>
</feature>
<feature type="transmembrane region" description="Helical" evidence="1">
    <location>
        <begin position="144"/>
        <end position="168"/>
    </location>
</feature>
<dbReference type="InterPro" id="IPR052979">
    <property type="entry name" value="Adenylate-forming_domain"/>
</dbReference>
<accession>A0AAN0MGF9</accession>
<dbReference type="Proteomes" id="UP001470809">
    <property type="component" value="Chromosome"/>
</dbReference>
<dbReference type="EMBL" id="CP151767">
    <property type="protein sequence ID" value="WZU67691.1"/>
    <property type="molecule type" value="Genomic_DNA"/>
</dbReference>
<proteinExistence type="predicted"/>
<feature type="transmembrane region" description="Helical" evidence="1">
    <location>
        <begin position="212"/>
        <end position="231"/>
    </location>
</feature>
<keyword evidence="1" id="KW-0812">Transmembrane</keyword>
<keyword evidence="1" id="KW-0472">Membrane</keyword>
<evidence type="ECO:0000256" key="1">
    <source>
        <dbReference type="SAM" id="Phobius"/>
    </source>
</evidence>
<evidence type="ECO:0000313" key="2">
    <source>
        <dbReference type="EMBL" id="WZU67691.1"/>
    </source>
</evidence>
<dbReference type="PANTHER" id="PTHR33927:SF5">
    <property type="entry name" value="ENZYME, PUTATIVE (AFU_ORTHOLOGUE AFUA_8G01222)-RELATED"/>
    <property type="match status" value="1"/>
</dbReference>
<dbReference type="PANTHER" id="PTHR33927">
    <property type="entry name" value="TRANSMEMBRANE PROTEIN"/>
    <property type="match status" value="1"/>
</dbReference>
<feature type="transmembrane region" description="Helical" evidence="1">
    <location>
        <begin position="120"/>
        <end position="138"/>
    </location>
</feature>
<protein>
    <submittedName>
        <fullName evidence="2">Uncharacterized protein</fullName>
    </submittedName>
</protein>
<reference evidence="2" key="1">
    <citation type="submission" date="2024-08" db="EMBL/GenBank/DDBJ databases">
        <title>Phylogenomic analyses of a clade within the roseobacter group suggest taxonomic reassignments of species of the genera Aestuariivita, Citreicella, Loktanella, Nautella, Pelagibaca, Ruegeria, Thalassobius, Thiobacimonas and Tropicibacter, and the proposal o.</title>
        <authorList>
            <person name="Jeon C.O."/>
        </authorList>
    </citation>
    <scope>NUCLEOTIDE SEQUENCE</scope>
    <source>
        <strain evidence="2">SS1-5</strain>
    </source>
</reference>
<dbReference type="RefSeq" id="WP_342077001.1">
    <property type="nucleotide sequence ID" value="NZ_CP151767.2"/>
</dbReference>
<feature type="transmembrane region" description="Helical" evidence="1">
    <location>
        <begin position="180"/>
        <end position="200"/>
    </location>
</feature>
<dbReference type="AlphaFoldDB" id="A0AAN0MGF9"/>
<gene>
    <name evidence="2" type="ORF">AABB31_22735</name>
</gene>
<keyword evidence="3" id="KW-1185">Reference proteome</keyword>
<keyword evidence="1" id="KW-1133">Transmembrane helix</keyword>
<evidence type="ECO:0000313" key="3">
    <source>
        <dbReference type="Proteomes" id="UP001470809"/>
    </source>
</evidence>
<sequence>MNTQAVHARPGRPFNIRRITRHPSVIEYRRLAALVAVVNLWIFGSGIADGTWMTAGGFATDKIAFLALINFTLGIMIRQQRIVNFLFWLATRIPTSWPLWIRWGAGKVFHFGGLHSGGNVAGSLWFAFGLFGMGWNWWMGVGHVSAGTLILSAAMVGLMVAMIVTAIGPLRAKFHNRFEIVHRFAGWTLLGLFWGQSMMISSDAGHAFTQTTTFWLLCLITLSIISPWLTLKKVPIEVIKPSNHAVSVRFNYGDTPFAGSSNALSLDPLREWHSFANIPTPGEDGYRLIISRAGDWTGRFIDNPPSHVWVKGITTSGVARVEVLFKKVVYVGTGSGIGPILPHLLAHEVPNKLIWSTRSPRKTYGDDLVDEIERNTENPLIWDTDARGKPDLSQLAFDAVAETGAEAVIVISNQKLTQKVIYDMESAGIPAYGAIWDS</sequence>